<accession>A0A4Y4F6G6</accession>
<keyword evidence="1" id="KW-0472">Membrane</keyword>
<dbReference type="NCBIfam" id="TIGR02532">
    <property type="entry name" value="IV_pilin_GFxxxE"/>
    <property type="match status" value="1"/>
</dbReference>
<keyword evidence="3" id="KW-1185">Reference proteome</keyword>
<dbReference type="SUPFAM" id="SSF54523">
    <property type="entry name" value="Pili subunits"/>
    <property type="match status" value="1"/>
</dbReference>
<dbReference type="InterPro" id="IPR045584">
    <property type="entry name" value="Pilin-like"/>
</dbReference>
<dbReference type="Proteomes" id="UP000319812">
    <property type="component" value="Unassembled WGS sequence"/>
</dbReference>
<organism evidence="2 3">
    <name type="scientific">Halomonas halmophila</name>
    <dbReference type="NCBI Taxonomy" id="252"/>
    <lineage>
        <taxon>Bacteria</taxon>
        <taxon>Pseudomonadati</taxon>
        <taxon>Pseudomonadota</taxon>
        <taxon>Gammaproteobacteria</taxon>
        <taxon>Oceanospirillales</taxon>
        <taxon>Halomonadaceae</taxon>
        <taxon>Halomonas</taxon>
    </lineage>
</organism>
<dbReference type="RefSeq" id="WP_141320690.1">
    <property type="nucleotide sequence ID" value="NZ_BJOC01000030.1"/>
</dbReference>
<dbReference type="Pfam" id="PF07963">
    <property type="entry name" value="N_methyl"/>
    <property type="match status" value="1"/>
</dbReference>
<protein>
    <recommendedName>
        <fullName evidence="4">Prepilin-type N-terminal cleavage/methylation domain-containing protein</fullName>
    </recommendedName>
</protein>
<evidence type="ECO:0000313" key="3">
    <source>
        <dbReference type="Proteomes" id="UP000319812"/>
    </source>
</evidence>
<evidence type="ECO:0000313" key="2">
    <source>
        <dbReference type="EMBL" id="GED23210.1"/>
    </source>
</evidence>
<evidence type="ECO:0000256" key="1">
    <source>
        <dbReference type="SAM" id="Phobius"/>
    </source>
</evidence>
<proteinExistence type="predicted"/>
<sequence>MRTLHVVRLSPPPFLFHIGGQDVTPGDREVCHSPVPDARRSAVACRQMGFTLLELLAVVALLGVLVAVAYPHYRTALADARVTEGQAALMQLAGRLERCRTRSRSYQGCIDTPAFSDAGHYRITANLARSDYRLTATHDGEAVAGRCRVLSLKANGRGLPAECW</sequence>
<dbReference type="OrthoDB" id="5296638at2"/>
<keyword evidence="1" id="KW-1133">Transmembrane helix</keyword>
<name>A0A4Y4F6G6_9GAMM</name>
<comment type="caution">
    <text evidence="2">The sequence shown here is derived from an EMBL/GenBank/DDBJ whole genome shotgun (WGS) entry which is preliminary data.</text>
</comment>
<evidence type="ECO:0008006" key="4">
    <source>
        <dbReference type="Google" id="ProtNLM"/>
    </source>
</evidence>
<dbReference type="InterPro" id="IPR031982">
    <property type="entry name" value="PilE-like"/>
</dbReference>
<dbReference type="Pfam" id="PF16732">
    <property type="entry name" value="ComP_DUS"/>
    <property type="match status" value="1"/>
</dbReference>
<dbReference type="AlphaFoldDB" id="A0A4Y4F6G6"/>
<dbReference type="Gene3D" id="3.30.700.10">
    <property type="entry name" value="Glycoprotein, Type 4 Pilin"/>
    <property type="match status" value="1"/>
</dbReference>
<feature type="transmembrane region" description="Helical" evidence="1">
    <location>
        <begin position="49"/>
        <end position="70"/>
    </location>
</feature>
<dbReference type="EMBL" id="BJOC01000030">
    <property type="protein sequence ID" value="GED23210.1"/>
    <property type="molecule type" value="Genomic_DNA"/>
</dbReference>
<reference evidence="2 3" key="1">
    <citation type="submission" date="2019-06" db="EMBL/GenBank/DDBJ databases">
        <title>Whole genome shotgun sequence of Halomonas halmophila NBRC 15537.</title>
        <authorList>
            <person name="Hosoyama A."/>
            <person name="Uohara A."/>
            <person name="Ohji S."/>
            <person name="Ichikawa N."/>
        </authorList>
    </citation>
    <scope>NUCLEOTIDE SEQUENCE [LARGE SCALE GENOMIC DNA]</scope>
    <source>
        <strain evidence="2 3">NBRC 15537</strain>
    </source>
</reference>
<gene>
    <name evidence="2" type="ORF">HHA01_21870</name>
</gene>
<dbReference type="GO" id="GO:0043683">
    <property type="term" value="P:type IV pilus assembly"/>
    <property type="evidence" value="ECO:0007669"/>
    <property type="project" value="InterPro"/>
</dbReference>
<keyword evidence="1" id="KW-0812">Transmembrane</keyword>
<dbReference type="InterPro" id="IPR012902">
    <property type="entry name" value="N_methyl_site"/>
</dbReference>